<evidence type="ECO:0000256" key="2">
    <source>
        <dbReference type="SAM" id="Coils"/>
    </source>
</evidence>
<evidence type="ECO:0000259" key="4">
    <source>
        <dbReference type="Pfam" id="PF25917"/>
    </source>
</evidence>
<dbReference type="Proteomes" id="UP000317839">
    <property type="component" value="Unassembled WGS sequence"/>
</dbReference>
<keyword evidence="2" id="KW-0175">Coiled coil</keyword>
<dbReference type="InterPro" id="IPR006143">
    <property type="entry name" value="RND_pump_MFP"/>
</dbReference>
<evidence type="ECO:0000313" key="7">
    <source>
        <dbReference type="Proteomes" id="UP000317839"/>
    </source>
</evidence>
<organism evidence="6 7">
    <name type="scientific">Aliikangiella marina</name>
    <dbReference type="NCBI Taxonomy" id="1712262"/>
    <lineage>
        <taxon>Bacteria</taxon>
        <taxon>Pseudomonadati</taxon>
        <taxon>Pseudomonadota</taxon>
        <taxon>Gammaproteobacteria</taxon>
        <taxon>Oceanospirillales</taxon>
        <taxon>Pleioneaceae</taxon>
        <taxon>Aliikangiella</taxon>
    </lineage>
</organism>
<dbReference type="NCBIfam" id="TIGR01730">
    <property type="entry name" value="RND_mfp"/>
    <property type="match status" value="1"/>
</dbReference>
<comment type="caution">
    <text evidence="6">The sequence shown here is derived from an EMBL/GenBank/DDBJ whole genome shotgun (WGS) entry which is preliminary data.</text>
</comment>
<dbReference type="Pfam" id="PF25876">
    <property type="entry name" value="HH_MFP_RND"/>
    <property type="match status" value="1"/>
</dbReference>
<feature type="domain" description="Multidrug resistance protein MdtA-like alpha-helical hairpin" evidence="3">
    <location>
        <begin position="99"/>
        <end position="168"/>
    </location>
</feature>
<comment type="similarity">
    <text evidence="1">Belongs to the membrane fusion protein (MFP) (TC 8.A.1) family.</text>
</comment>
<dbReference type="PROSITE" id="PS51257">
    <property type="entry name" value="PROKAR_LIPOPROTEIN"/>
    <property type="match status" value="1"/>
</dbReference>
<feature type="domain" description="Multidrug resistance protein MdtA-like barrel-sandwich hybrid" evidence="4">
    <location>
        <begin position="62"/>
        <end position="193"/>
    </location>
</feature>
<dbReference type="InterPro" id="IPR058624">
    <property type="entry name" value="MdtA-like_HH"/>
</dbReference>
<dbReference type="RefSeq" id="WP_142888161.1">
    <property type="nucleotide sequence ID" value="NZ_VIKR01000001.1"/>
</dbReference>
<sequence>MKIVKTILTVGFLSLLLSACEQEKPIVEKTYRPVQYTKVMPSGGQNKQTFSGVTEAGLDAQLSFRVSGTIAKRLVKLGEEVSAGQVLSELDATDYRVGLQQAQASLQQALANQRNQKANYERVIDLYENSNASKSDLDAARAGAESAEASVDVSRKQVESAELQLAYTQIKAPQACSIAAVLADTNETVAAGQGVLRINCGRCIKVRVSIPEQFIQLIKTGSNVQVSASARPDKVYSGIVSEVGVAAASAGTFPVEVILQGDCAELRTGMSANVQFDFSDQLAGQGKIFVPYLSVGEDEKGHFVFVLVPTNDDIYRAEKRHIVIGAPAQNGLQIASGLTQGELIATAGVRRLLEGMEVKLLDKPILKNN</sequence>
<accession>A0A545TI09</accession>
<dbReference type="InterPro" id="IPR058625">
    <property type="entry name" value="MdtA-like_BSH"/>
</dbReference>
<dbReference type="PANTHER" id="PTHR30469:SF20">
    <property type="entry name" value="EFFLUX RND TRANSPORTER PERIPLASMIC ADAPTOR SUBUNIT"/>
    <property type="match status" value="1"/>
</dbReference>
<dbReference type="PANTHER" id="PTHR30469">
    <property type="entry name" value="MULTIDRUG RESISTANCE PROTEIN MDTA"/>
    <property type="match status" value="1"/>
</dbReference>
<dbReference type="Gene3D" id="2.40.30.170">
    <property type="match status" value="1"/>
</dbReference>
<dbReference type="Gene3D" id="1.10.287.470">
    <property type="entry name" value="Helix hairpin bin"/>
    <property type="match status" value="1"/>
</dbReference>
<reference evidence="6 7" key="1">
    <citation type="submission" date="2019-06" db="EMBL/GenBank/DDBJ databases">
        <title>Draft genome of Aliikangiella marina GYP-15.</title>
        <authorList>
            <person name="Wang G."/>
        </authorList>
    </citation>
    <scope>NUCLEOTIDE SEQUENCE [LARGE SCALE GENOMIC DNA]</scope>
    <source>
        <strain evidence="6 7">GYP-15</strain>
    </source>
</reference>
<feature type="domain" description="CusB-like beta-barrel" evidence="5">
    <location>
        <begin position="206"/>
        <end position="276"/>
    </location>
</feature>
<keyword evidence="7" id="KW-1185">Reference proteome</keyword>
<dbReference type="OrthoDB" id="1185083at2"/>
<name>A0A545TI09_9GAMM</name>
<dbReference type="GO" id="GO:1990281">
    <property type="term" value="C:efflux pump complex"/>
    <property type="evidence" value="ECO:0007669"/>
    <property type="project" value="TreeGrafter"/>
</dbReference>
<dbReference type="SUPFAM" id="SSF111369">
    <property type="entry name" value="HlyD-like secretion proteins"/>
    <property type="match status" value="1"/>
</dbReference>
<feature type="coiled-coil region" evidence="2">
    <location>
        <begin position="99"/>
        <end position="164"/>
    </location>
</feature>
<evidence type="ECO:0000313" key="6">
    <source>
        <dbReference type="EMBL" id="TQV76801.1"/>
    </source>
</evidence>
<evidence type="ECO:0000259" key="3">
    <source>
        <dbReference type="Pfam" id="PF25876"/>
    </source>
</evidence>
<evidence type="ECO:0000259" key="5">
    <source>
        <dbReference type="Pfam" id="PF25954"/>
    </source>
</evidence>
<protein>
    <submittedName>
        <fullName evidence="6">Efflux RND transporter periplasmic adaptor subunit</fullName>
    </submittedName>
</protein>
<dbReference type="EMBL" id="VIKR01000001">
    <property type="protein sequence ID" value="TQV76801.1"/>
    <property type="molecule type" value="Genomic_DNA"/>
</dbReference>
<dbReference type="Pfam" id="PF25917">
    <property type="entry name" value="BSH_RND"/>
    <property type="match status" value="1"/>
</dbReference>
<proteinExistence type="inferred from homology"/>
<dbReference type="InterPro" id="IPR058792">
    <property type="entry name" value="Beta-barrel_RND_2"/>
</dbReference>
<dbReference type="Gene3D" id="2.40.420.20">
    <property type="match status" value="1"/>
</dbReference>
<dbReference type="Pfam" id="PF25954">
    <property type="entry name" value="Beta-barrel_RND_2"/>
    <property type="match status" value="1"/>
</dbReference>
<gene>
    <name evidence="6" type="ORF">FLL45_02260</name>
</gene>
<dbReference type="AlphaFoldDB" id="A0A545TI09"/>
<evidence type="ECO:0000256" key="1">
    <source>
        <dbReference type="ARBA" id="ARBA00009477"/>
    </source>
</evidence>
<dbReference type="GO" id="GO:0015562">
    <property type="term" value="F:efflux transmembrane transporter activity"/>
    <property type="evidence" value="ECO:0007669"/>
    <property type="project" value="TreeGrafter"/>
</dbReference>
<dbReference type="Gene3D" id="2.40.50.100">
    <property type="match status" value="1"/>
</dbReference>